<dbReference type="AlphaFoldDB" id="A0A5F8GPG6"/>
<dbReference type="InterPro" id="IPR010516">
    <property type="entry name" value="SAP18"/>
</dbReference>
<reference evidence="3" key="3">
    <citation type="submission" date="2025-09" db="UniProtKB">
        <authorList>
            <consortium name="Ensembl"/>
        </authorList>
    </citation>
    <scope>IDENTIFICATION</scope>
</reference>
<dbReference type="GO" id="GO:0003714">
    <property type="term" value="F:transcription corepressor activity"/>
    <property type="evidence" value="ECO:0000318"/>
    <property type="project" value="GO_Central"/>
</dbReference>
<sequence>TLVEKTTTHTKIKSECEKIIKIKQYNIIIKTIKPLPHKLWALSYISSMGKIYIWIDATLKELTGLIQTKKFKRRVHTSILLLFSQIFKKKPGYCVKKTGSTISGKKGTDYSMTLQPQKFQVGDYLDIAITPPNQAPHPSGCMRSY</sequence>
<evidence type="ECO:0000313" key="3">
    <source>
        <dbReference type="Ensembl" id="ENSMODP00000049352.1"/>
    </source>
</evidence>
<evidence type="ECO:0000256" key="2">
    <source>
        <dbReference type="ARBA" id="ARBA00030511"/>
    </source>
</evidence>
<dbReference type="Pfam" id="PF06487">
    <property type="entry name" value="SAP18"/>
    <property type="match status" value="1"/>
</dbReference>
<dbReference type="InParanoid" id="A0A5F8GPG6"/>
<dbReference type="Ensembl" id="ENSMODT00000078814.1">
    <property type="protein sequence ID" value="ENSMODP00000049352.1"/>
    <property type="gene ID" value="ENSMODG00000047740.1"/>
</dbReference>
<proteinExistence type="inferred from homology"/>
<dbReference type="OMA" id="IWIDATL"/>
<reference evidence="3 4" key="1">
    <citation type="journal article" date="2007" name="Nature">
        <title>Genome of the marsupial Monodelphis domestica reveals innovation in non-coding sequences.</title>
        <authorList>
            <person name="Mikkelsen T.S."/>
            <person name="Wakefield M.J."/>
            <person name="Aken B."/>
            <person name="Amemiya C.T."/>
            <person name="Chang J.L."/>
            <person name="Duke S."/>
            <person name="Garber M."/>
            <person name="Gentles A.J."/>
            <person name="Goodstadt L."/>
            <person name="Heger A."/>
            <person name="Jurka J."/>
            <person name="Kamal M."/>
            <person name="Mauceli E."/>
            <person name="Searle S.M."/>
            <person name="Sharpe T."/>
            <person name="Baker M.L."/>
            <person name="Batzer M.A."/>
            <person name="Benos P.V."/>
            <person name="Belov K."/>
            <person name="Clamp M."/>
            <person name="Cook A."/>
            <person name="Cuff J."/>
            <person name="Das R."/>
            <person name="Davidow L."/>
            <person name="Deakin J.E."/>
            <person name="Fazzari M.J."/>
            <person name="Glass J.L."/>
            <person name="Grabherr M."/>
            <person name="Greally J.M."/>
            <person name="Gu W."/>
            <person name="Hore T.A."/>
            <person name="Huttley G.A."/>
            <person name="Kleber M."/>
            <person name="Jirtle R.L."/>
            <person name="Koina E."/>
            <person name="Lee J.T."/>
            <person name="Mahony S."/>
            <person name="Marra M.A."/>
            <person name="Miller R.D."/>
            <person name="Nicholls R.D."/>
            <person name="Oda M."/>
            <person name="Papenfuss A.T."/>
            <person name="Parra Z.E."/>
            <person name="Pollock D.D."/>
            <person name="Ray D.A."/>
            <person name="Schein J.E."/>
            <person name="Speed T.P."/>
            <person name="Thompson K."/>
            <person name="VandeBerg J.L."/>
            <person name="Wade C.M."/>
            <person name="Walker J.A."/>
            <person name="Waters P.D."/>
            <person name="Webber C."/>
            <person name="Weidman J.R."/>
            <person name="Xie X."/>
            <person name="Zody M.C."/>
            <person name="Baldwin J."/>
            <person name="Abdouelleil A."/>
            <person name="Abdulkadir J."/>
            <person name="Abebe A."/>
            <person name="Abera B."/>
            <person name="Abreu J."/>
            <person name="Acer S.C."/>
            <person name="Aftuck L."/>
            <person name="Alexander A."/>
            <person name="An P."/>
            <person name="Anderson E."/>
            <person name="Anderson S."/>
            <person name="Arachi H."/>
            <person name="Azer M."/>
            <person name="Bachantsang P."/>
            <person name="Barry A."/>
            <person name="Bayul T."/>
            <person name="Berlin A."/>
            <person name="Bessette D."/>
            <person name="Bloom T."/>
            <person name="Bloom T."/>
            <person name="Boguslavskiy L."/>
            <person name="Bonnet C."/>
            <person name="Boukhgalter B."/>
            <person name="Bourzgui I."/>
            <person name="Brown A."/>
            <person name="Cahill P."/>
            <person name="Channer S."/>
            <person name="Cheshatsang Y."/>
            <person name="Chuda L."/>
            <person name="Citroen M."/>
            <person name="Collymore A."/>
            <person name="Cooke P."/>
            <person name="Costello M."/>
            <person name="D'Aco K."/>
            <person name="Daza R."/>
            <person name="De Haan G."/>
            <person name="DeGray S."/>
            <person name="DeMaso C."/>
            <person name="Dhargay N."/>
            <person name="Dooley K."/>
            <person name="Dooley E."/>
            <person name="Doricent M."/>
            <person name="Dorje P."/>
            <person name="Dorjee K."/>
            <person name="Dupes A."/>
            <person name="Elong R."/>
            <person name="Falk J."/>
            <person name="Farina A."/>
            <person name="Faro S."/>
            <person name="Ferguson D."/>
            <person name="Fisher S."/>
            <person name="Foley C.D."/>
            <person name="Franke A."/>
            <person name="Friedrich D."/>
            <person name="Gadbois L."/>
            <person name="Gearin G."/>
            <person name="Gearin C.R."/>
            <person name="Giannoukos G."/>
            <person name="Goode T."/>
            <person name="Graham J."/>
            <person name="Grandbois E."/>
            <person name="Grewal S."/>
            <person name="Gyaltsen K."/>
            <person name="Hafez N."/>
            <person name="Hagos B."/>
            <person name="Hall J."/>
            <person name="Henson C."/>
            <person name="Hollinger A."/>
            <person name="Honan T."/>
            <person name="Huard M.D."/>
            <person name="Hughes L."/>
            <person name="Hurhula B."/>
            <person name="Husby M.E."/>
            <person name="Kamat A."/>
            <person name="Kanga B."/>
            <person name="Kashin S."/>
            <person name="Khazanovich D."/>
            <person name="Kisner P."/>
            <person name="Lance K."/>
            <person name="Lara M."/>
            <person name="Lee W."/>
            <person name="Lennon N."/>
            <person name="Letendre F."/>
            <person name="LeVine R."/>
            <person name="Lipovsky A."/>
            <person name="Liu X."/>
            <person name="Liu J."/>
            <person name="Liu S."/>
            <person name="Lokyitsang T."/>
            <person name="Lokyitsang Y."/>
            <person name="Lubonja R."/>
            <person name="Lui A."/>
            <person name="MacDonald P."/>
            <person name="Magnisalis V."/>
            <person name="Maru K."/>
            <person name="Matthews C."/>
            <person name="McCusker W."/>
            <person name="McDonough S."/>
            <person name="Mehta T."/>
            <person name="Meldrim J."/>
            <person name="Meneus L."/>
            <person name="Mihai O."/>
            <person name="Mihalev A."/>
            <person name="Mihova T."/>
            <person name="Mittelman R."/>
            <person name="Mlenga V."/>
            <person name="Montmayeur A."/>
            <person name="Mulrain L."/>
            <person name="Navidi A."/>
            <person name="Naylor J."/>
            <person name="Negash T."/>
            <person name="Nguyen T."/>
            <person name="Nguyen N."/>
            <person name="Nicol R."/>
            <person name="Norbu C."/>
            <person name="Norbu N."/>
            <person name="Novod N."/>
            <person name="O'Neill B."/>
            <person name="Osman S."/>
            <person name="Markiewicz E."/>
            <person name="Oyono O.L."/>
            <person name="Patti C."/>
            <person name="Phunkhang P."/>
            <person name="Pierre F."/>
            <person name="Priest M."/>
            <person name="Raghuraman S."/>
            <person name="Rege F."/>
            <person name="Reyes R."/>
            <person name="Rise C."/>
            <person name="Rogov P."/>
            <person name="Ross K."/>
            <person name="Ryan E."/>
            <person name="Settipalli S."/>
            <person name="Shea T."/>
            <person name="Sherpa N."/>
            <person name="Shi L."/>
            <person name="Shih D."/>
            <person name="Sparrow T."/>
            <person name="Spaulding J."/>
            <person name="Stalker J."/>
            <person name="Stange-Thomann N."/>
            <person name="Stavropoulos S."/>
            <person name="Stone C."/>
            <person name="Strader C."/>
            <person name="Tesfaye S."/>
            <person name="Thomson T."/>
            <person name="Thoulutsang Y."/>
            <person name="Thoulutsang D."/>
            <person name="Topham K."/>
            <person name="Topping I."/>
            <person name="Tsamla T."/>
            <person name="Vassiliev H."/>
            <person name="Vo A."/>
            <person name="Wangchuk T."/>
            <person name="Wangdi T."/>
            <person name="Weiand M."/>
            <person name="Wilkinson J."/>
            <person name="Wilson A."/>
            <person name="Yadav S."/>
            <person name="Young G."/>
            <person name="Yu Q."/>
            <person name="Zembek L."/>
            <person name="Zhong D."/>
            <person name="Zimmer A."/>
            <person name="Zwirko Z."/>
            <person name="Jaffe D.B."/>
            <person name="Alvarez P."/>
            <person name="Brockman W."/>
            <person name="Butler J."/>
            <person name="Chin C."/>
            <person name="Gnerre S."/>
            <person name="MacCallum I."/>
            <person name="Graves J.A."/>
            <person name="Ponting C.P."/>
            <person name="Breen M."/>
            <person name="Samollow P.B."/>
            <person name="Lander E.S."/>
            <person name="Lindblad-Toh K."/>
        </authorList>
    </citation>
    <scope>NUCLEOTIDE SEQUENCE [LARGE SCALE GENOMIC DNA]</scope>
</reference>
<dbReference type="GeneTree" id="ENSGT00390000003152"/>
<dbReference type="GO" id="GO:0005634">
    <property type="term" value="C:nucleus"/>
    <property type="evidence" value="ECO:0000318"/>
    <property type="project" value="GO_Central"/>
</dbReference>
<name>A0A5F8GPG6_MONDO</name>
<keyword evidence="4" id="KW-1185">Reference proteome</keyword>
<accession>A0A5F8GPG6</accession>
<reference evidence="3" key="2">
    <citation type="submission" date="2025-08" db="UniProtKB">
        <authorList>
            <consortium name="Ensembl"/>
        </authorList>
    </citation>
    <scope>IDENTIFICATION</scope>
</reference>
<dbReference type="Gene3D" id="3.10.20.550">
    <property type="entry name" value="ASAP complex, SAP18 subunit"/>
    <property type="match status" value="1"/>
</dbReference>
<dbReference type="Bgee" id="ENSMODG00000047740">
    <property type="expression patterns" value="Expressed in uterus"/>
</dbReference>
<dbReference type="PANTHER" id="PTHR13082">
    <property type="entry name" value="SAP18"/>
    <property type="match status" value="1"/>
</dbReference>
<dbReference type="InterPro" id="IPR042534">
    <property type="entry name" value="SAP18_sf"/>
</dbReference>
<comment type="similarity">
    <text evidence="1">Belongs to the SAP18 family.</text>
</comment>
<dbReference type="STRING" id="13616.ENSMODP00000049352"/>
<dbReference type="Proteomes" id="UP000002280">
    <property type="component" value="Chromosome 8"/>
</dbReference>
<evidence type="ECO:0000313" key="4">
    <source>
        <dbReference type="Proteomes" id="UP000002280"/>
    </source>
</evidence>
<dbReference type="PANTHER" id="PTHR13082:SF0">
    <property type="entry name" value="HISTONE DEACETYLASE COMPLEX SUBUNIT SAP18"/>
    <property type="match status" value="1"/>
</dbReference>
<dbReference type="GO" id="GO:0045892">
    <property type="term" value="P:negative regulation of DNA-templated transcription"/>
    <property type="evidence" value="ECO:0000318"/>
    <property type="project" value="GO_Central"/>
</dbReference>
<organism evidence="3 4">
    <name type="scientific">Monodelphis domestica</name>
    <name type="common">Gray short-tailed opossum</name>
    <dbReference type="NCBI Taxonomy" id="13616"/>
    <lineage>
        <taxon>Eukaryota</taxon>
        <taxon>Metazoa</taxon>
        <taxon>Chordata</taxon>
        <taxon>Craniata</taxon>
        <taxon>Vertebrata</taxon>
        <taxon>Euteleostomi</taxon>
        <taxon>Mammalia</taxon>
        <taxon>Metatheria</taxon>
        <taxon>Didelphimorphia</taxon>
        <taxon>Didelphidae</taxon>
        <taxon>Monodelphis</taxon>
    </lineage>
</organism>
<evidence type="ECO:0000256" key="1">
    <source>
        <dbReference type="ARBA" id="ARBA00009143"/>
    </source>
</evidence>
<protein>
    <recommendedName>
        <fullName evidence="2">18 kDa Sin3-associated polypeptide</fullName>
    </recommendedName>
</protein>